<evidence type="ECO:0000313" key="4">
    <source>
        <dbReference type="Proteomes" id="UP001285354"/>
    </source>
</evidence>
<evidence type="ECO:0000313" key="3">
    <source>
        <dbReference type="EMBL" id="KAK2629137.1"/>
    </source>
</evidence>
<evidence type="ECO:0000256" key="1">
    <source>
        <dbReference type="SAM" id="MobiDB-lite"/>
    </source>
</evidence>
<keyword evidence="2" id="KW-0812">Transmembrane</keyword>
<dbReference type="AlphaFoldDB" id="A0AAD9T5H1"/>
<keyword evidence="4" id="KW-1185">Reference proteome</keyword>
<comment type="caution">
    <text evidence="3">The sequence shown here is derived from an EMBL/GenBank/DDBJ whole genome shotgun (WGS) entry which is preliminary data.</text>
</comment>
<feature type="region of interest" description="Disordered" evidence="1">
    <location>
        <begin position="467"/>
        <end position="491"/>
    </location>
</feature>
<feature type="transmembrane region" description="Helical" evidence="2">
    <location>
        <begin position="354"/>
        <end position="377"/>
    </location>
</feature>
<dbReference type="Pfam" id="PF10361">
    <property type="entry name" value="DUF2434"/>
    <property type="match status" value="1"/>
</dbReference>
<feature type="transmembrane region" description="Helical" evidence="2">
    <location>
        <begin position="160"/>
        <end position="182"/>
    </location>
</feature>
<gene>
    <name evidence="3" type="ORF">QTJ16_002240</name>
</gene>
<feature type="transmembrane region" description="Helical" evidence="2">
    <location>
        <begin position="129"/>
        <end position="148"/>
    </location>
</feature>
<dbReference type="EMBL" id="JAUBYV010000002">
    <property type="protein sequence ID" value="KAK2629137.1"/>
    <property type="molecule type" value="Genomic_DNA"/>
</dbReference>
<keyword evidence="2" id="KW-0472">Membrane</keyword>
<reference evidence="3" key="1">
    <citation type="submission" date="2023-06" db="EMBL/GenBank/DDBJ databases">
        <title>Draft genome of Marssonina rosae.</title>
        <authorList>
            <person name="Cheng Q."/>
        </authorList>
    </citation>
    <scope>NUCLEOTIDE SEQUENCE</scope>
    <source>
        <strain evidence="3">R4</strain>
    </source>
</reference>
<name>A0AAD9T5H1_9HELO</name>
<feature type="transmembrane region" description="Helical" evidence="2">
    <location>
        <begin position="212"/>
        <end position="229"/>
    </location>
</feature>
<accession>A0AAD9T5H1</accession>
<feature type="transmembrane region" description="Helical" evidence="2">
    <location>
        <begin position="90"/>
        <end position="108"/>
    </location>
</feature>
<protein>
    <submittedName>
        <fullName evidence="3">Uncharacterized protein</fullName>
    </submittedName>
</protein>
<dbReference type="Proteomes" id="UP001285354">
    <property type="component" value="Unassembled WGS sequence"/>
</dbReference>
<sequence>MDTIKVRDLLTFPGGDNSSDTLINGIHWNLTTLQHWNYTYYSNQTFSNGSLCLLVFDPYTPHLLENGTFLNSTTCYAAINPMGARSKTGLVFAALYALSIVLTLVNLRKHGRLFLPTEKRFRASGRRRPWYWMLVVAGCALVSGVSNVDVDRYYLPELPLLLSNLFWFLTLPTTMCVVWESVRHWGSWQERQLLDHDPFVLKQDDRRSRVEFWLPLLFYLFVFMAGSSSRDMDCYSWPQNFLVAVPRSWTPLELQRDPNQQRRNAAPVATDLRFKSAAFLLLGSWLATVFSLGHSIKHYRLRSRGLVHRGLGAVKYTPTRFLLTLPLSLAMIGYEAACAFDFSISPLKLDTPLSLMYGLGWTPAAAILLVHEVAGYADPNDDRELLRQRRLRGAQMDAEMGITRKPHWWARRSDHASATGNAERQIEMGSLPASQEVVRPSHGQVAASLLSPEGLGVQGSNGGEMAHRNDAAARGTAPRAPLQGLRSMLDI</sequence>
<feature type="transmembrane region" description="Helical" evidence="2">
    <location>
        <begin position="277"/>
        <end position="296"/>
    </location>
</feature>
<proteinExistence type="predicted"/>
<dbReference type="InterPro" id="IPR018830">
    <property type="entry name" value="DUF2434"/>
</dbReference>
<feature type="transmembrane region" description="Helical" evidence="2">
    <location>
        <begin position="317"/>
        <end position="334"/>
    </location>
</feature>
<organism evidence="3 4">
    <name type="scientific">Diplocarpon rosae</name>
    <dbReference type="NCBI Taxonomy" id="946125"/>
    <lineage>
        <taxon>Eukaryota</taxon>
        <taxon>Fungi</taxon>
        <taxon>Dikarya</taxon>
        <taxon>Ascomycota</taxon>
        <taxon>Pezizomycotina</taxon>
        <taxon>Leotiomycetes</taxon>
        <taxon>Helotiales</taxon>
        <taxon>Drepanopezizaceae</taxon>
        <taxon>Diplocarpon</taxon>
    </lineage>
</organism>
<keyword evidence="2" id="KW-1133">Transmembrane helix</keyword>
<evidence type="ECO:0000256" key="2">
    <source>
        <dbReference type="SAM" id="Phobius"/>
    </source>
</evidence>